<accession>A0A397V7W6</accession>
<sequence>MATTVLGTENSFGVSEADGCLSSKVQNVQRQLGHFLKKLVNLIQDNTESKVITQIENEINTELRKFNSLMKSKIYKKVMNSLDQQLLPTWLTAIDAICVVNGNQYQPEVGSWNPRPARNQRTNPIINSCPPPLILIEDCDSAINKFACVQPRCSTTEFVIIVVPATETTFLVNSNSGVNSVVATPRSSSAPYLGHLSAGNVIAAIPWYKMKWNRHLVLGC</sequence>
<keyword evidence="2" id="KW-1185">Reference proteome</keyword>
<evidence type="ECO:0000313" key="2">
    <source>
        <dbReference type="Proteomes" id="UP000266673"/>
    </source>
</evidence>
<evidence type="ECO:0000313" key="1">
    <source>
        <dbReference type="EMBL" id="RIB18011.1"/>
    </source>
</evidence>
<proteinExistence type="predicted"/>
<dbReference type="Proteomes" id="UP000266673">
    <property type="component" value="Unassembled WGS sequence"/>
</dbReference>
<comment type="caution">
    <text evidence="1">The sequence shown here is derived from an EMBL/GenBank/DDBJ whole genome shotgun (WGS) entry which is preliminary data.</text>
</comment>
<organism evidence="1 2">
    <name type="scientific">Gigaspora rosea</name>
    <dbReference type="NCBI Taxonomy" id="44941"/>
    <lineage>
        <taxon>Eukaryota</taxon>
        <taxon>Fungi</taxon>
        <taxon>Fungi incertae sedis</taxon>
        <taxon>Mucoromycota</taxon>
        <taxon>Glomeromycotina</taxon>
        <taxon>Glomeromycetes</taxon>
        <taxon>Diversisporales</taxon>
        <taxon>Gigasporaceae</taxon>
        <taxon>Gigaspora</taxon>
    </lineage>
</organism>
<protein>
    <submittedName>
        <fullName evidence="1">Uncharacterized protein</fullName>
    </submittedName>
</protein>
<dbReference type="STRING" id="44941.A0A397V7W6"/>
<dbReference type="OrthoDB" id="2358744at2759"/>
<dbReference type="AlphaFoldDB" id="A0A397V7W6"/>
<dbReference type="EMBL" id="QKWP01000568">
    <property type="protein sequence ID" value="RIB18011.1"/>
    <property type="molecule type" value="Genomic_DNA"/>
</dbReference>
<reference evidence="1 2" key="1">
    <citation type="submission" date="2018-06" db="EMBL/GenBank/DDBJ databases">
        <title>Comparative genomics reveals the genomic features of Rhizophagus irregularis, R. cerebriforme, R. diaphanum and Gigaspora rosea, and their symbiotic lifestyle signature.</title>
        <authorList>
            <person name="Morin E."/>
            <person name="San Clemente H."/>
            <person name="Chen E.C.H."/>
            <person name="De La Providencia I."/>
            <person name="Hainaut M."/>
            <person name="Kuo A."/>
            <person name="Kohler A."/>
            <person name="Murat C."/>
            <person name="Tang N."/>
            <person name="Roy S."/>
            <person name="Loubradou J."/>
            <person name="Henrissat B."/>
            <person name="Grigoriev I.V."/>
            <person name="Corradi N."/>
            <person name="Roux C."/>
            <person name="Martin F.M."/>
        </authorList>
    </citation>
    <scope>NUCLEOTIDE SEQUENCE [LARGE SCALE GENOMIC DNA]</scope>
    <source>
        <strain evidence="1 2">DAOM 194757</strain>
    </source>
</reference>
<gene>
    <name evidence="1" type="ORF">C2G38_2185824</name>
</gene>
<name>A0A397V7W6_9GLOM</name>